<dbReference type="AlphaFoldDB" id="A0A6J6EW23"/>
<feature type="domain" description="Peptidase M13 C-terminal" evidence="8">
    <location>
        <begin position="443"/>
        <end position="646"/>
    </location>
</feature>
<dbReference type="GO" id="GO:0005886">
    <property type="term" value="C:plasma membrane"/>
    <property type="evidence" value="ECO:0007669"/>
    <property type="project" value="TreeGrafter"/>
</dbReference>
<keyword evidence="3" id="KW-0645">Protease</keyword>
<evidence type="ECO:0000256" key="4">
    <source>
        <dbReference type="ARBA" id="ARBA00022723"/>
    </source>
</evidence>
<evidence type="ECO:0000256" key="7">
    <source>
        <dbReference type="ARBA" id="ARBA00023049"/>
    </source>
</evidence>
<evidence type="ECO:0000259" key="8">
    <source>
        <dbReference type="Pfam" id="PF01431"/>
    </source>
</evidence>
<keyword evidence="7" id="KW-0482">Metalloprotease</keyword>
<evidence type="ECO:0000256" key="5">
    <source>
        <dbReference type="ARBA" id="ARBA00022801"/>
    </source>
</evidence>
<protein>
    <submittedName>
        <fullName evidence="10">Unannotated protein</fullName>
    </submittedName>
</protein>
<keyword evidence="4" id="KW-0479">Metal-binding</keyword>
<comment type="cofactor">
    <cofactor evidence="1">
        <name>Zn(2+)</name>
        <dbReference type="ChEBI" id="CHEBI:29105"/>
    </cofactor>
</comment>
<evidence type="ECO:0000259" key="9">
    <source>
        <dbReference type="Pfam" id="PF05649"/>
    </source>
</evidence>
<proteinExistence type="inferred from homology"/>
<name>A0A6J6EW23_9ZZZZ</name>
<dbReference type="InterPro" id="IPR008753">
    <property type="entry name" value="Peptidase_M13_N"/>
</dbReference>
<reference evidence="10" key="1">
    <citation type="submission" date="2020-05" db="EMBL/GenBank/DDBJ databases">
        <authorList>
            <person name="Chiriac C."/>
            <person name="Salcher M."/>
            <person name="Ghai R."/>
            <person name="Kavagutti S V."/>
        </authorList>
    </citation>
    <scope>NUCLEOTIDE SEQUENCE</scope>
</reference>
<dbReference type="PANTHER" id="PTHR11733:SF167">
    <property type="entry name" value="FI17812P1-RELATED"/>
    <property type="match status" value="1"/>
</dbReference>
<dbReference type="InterPro" id="IPR024079">
    <property type="entry name" value="MetalloPept_cat_dom_sf"/>
</dbReference>
<comment type="similarity">
    <text evidence="2">Belongs to the peptidase M13 family.</text>
</comment>
<keyword evidence="5" id="KW-0378">Hydrolase</keyword>
<gene>
    <name evidence="10" type="ORF">UFOPK1767_00302</name>
</gene>
<dbReference type="PRINTS" id="PR00786">
    <property type="entry name" value="NEPRILYSIN"/>
</dbReference>
<feature type="domain" description="Peptidase M13 N-terminal" evidence="9">
    <location>
        <begin position="17"/>
        <end position="391"/>
    </location>
</feature>
<sequence length="649" mass="72994">MTTSGIEIDERDDAIRPADDLYRHINERWIERTPIPEDRARYGSFHVLAEEAEKAVRVIIEECQSAAEGTEARKVGDLYASFMDVDTVNALGASPLKPLLHRIDRVGSLAEFMSALGEFERDGIGSFVSMWVDNDPGDPERYLAFVEQSGIGLPDESYFRDETFASIREAYRGHLERMFVISGLSDAADRAARVYSIEEKFAAVHWDNVKTRDTHATYNLVGWDEFATSLGPIAAPWRDALGVADNVFAELVVREPSFIEGARAILESSDLESLTDWLRWQVIHGLAPYLSAEFVDENFAFYGTTLSGTPQLRDRWKRAVGFVEGGLGEAVGKIYVERHFPPAAKTQMDLLIANLIEAYRESISNLEWMSNETKARALEKLDKFTPKIGYPVRWRDYSSVQVTADDLVGNMFTIARFDFARELGKVGKPLDRDEWFMLPQTVNAYYNPGFNEIVFPAAILQYPFFVAERDAAANYGAIGAVIGHELGHGFDDQGSEFDGDGRLSNWWSDVDRERFTERTKALIDQYNALEPRALPGHTVNGELTIGENIGDLGGLSIAWKAYLLSLNGAEPPLVDGMTGAERFFLSWAQAWRQSARDEEALRLLAIDPHSPPEFRCNQIVRNLDVFHETFGVTTADPMWLDPAERVTIW</sequence>
<keyword evidence="6" id="KW-0862">Zinc</keyword>
<accession>A0A6J6EW23</accession>
<dbReference type="PROSITE" id="PS51885">
    <property type="entry name" value="NEPRILYSIN"/>
    <property type="match status" value="1"/>
</dbReference>
<dbReference type="CDD" id="cd08662">
    <property type="entry name" value="M13"/>
    <property type="match status" value="1"/>
</dbReference>
<evidence type="ECO:0000256" key="2">
    <source>
        <dbReference type="ARBA" id="ARBA00007357"/>
    </source>
</evidence>
<evidence type="ECO:0000256" key="6">
    <source>
        <dbReference type="ARBA" id="ARBA00022833"/>
    </source>
</evidence>
<dbReference type="Pfam" id="PF01431">
    <property type="entry name" value="Peptidase_M13"/>
    <property type="match status" value="1"/>
</dbReference>
<dbReference type="EMBL" id="CAEZTZ010000023">
    <property type="protein sequence ID" value="CAB4580772.1"/>
    <property type="molecule type" value="Genomic_DNA"/>
</dbReference>
<dbReference type="GO" id="GO:0016485">
    <property type="term" value="P:protein processing"/>
    <property type="evidence" value="ECO:0007669"/>
    <property type="project" value="TreeGrafter"/>
</dbReference>
<dbReference type="Gene3D" id="3.40.390.10">
    <property type="entry name" value="Collagenase (Catalytic Domain)"/>
    <property type="match status" value="1"/>
</dbReference>
<dbReference type="InterPro" id="IPR018497">
    <property type="entry name" value="Peptidase_M13_C"/>
</dbReference>
<dbReference type="GO" id="GO:0046872">
    <property type="term" value="F:metal ion binding"/>
    <property type="evidence" value="ECO:0007669"/>
    <property type="project" value="UniProtKB-KW"/>
</dbReference>
<evidence type="ECO:0000313" key="10">
    <source>
        <dbReference type="EMBL" id="CAB4580772.1"/>
    </source>
</evidence>
<dbReference type="InterPro" id="IPR000718">
    <property type="entry name" value="Peptidase_M13"/>
</dbReference>
<dbReference type="Gene3D" id="1.10.1380.10">
    <property type="entry name" value="Neutral endopeptidase , domain2"/>
    <property type="match status" value="1"/>
</dbReference>
<evidence type="ECO:0000256" key="3">
    <source>
        <dbReference type="ARBA" id="ARBA00022670"/>
    </source>
</evidence>
<organism evidence="10">
    <name type="scientific">freshwater metagenome</name>
    <dbReference type="NCBI Taxonomy" id="449393"/>
    <lineage>
        <taxon>unclassified sequences</taxon>
        <taxon>metagenomes</taxon>
        <taxon>ecological metagenomes</taxon>
    </lineage>
</organism>
<dbReference type="Pfam" id="PF05649">
    <property type="entry name" value="Peptidase_M13_N"/>
    <property type="match status" value="1"/>
</dbReference>
<dbReference type="InterPro" id="IPR042089">
    <property type="entry name" value="Peptidase_M13_dom_2"/>
</dbReference>
<evidence type="ECO:0000256" key="1">
    <source>
        <dbReference type="ARBA" id="ARBA00001947"/>
    </source>
</evidence>
<dbReference type="PANTHER" id="PTHR11733">
    <property type="entry name" value="ZINC METALLOPROTEASE FAMILY M13 NEPRILYSIN-RELATED"/>
    <property type="match status" value="1"/>
</dbReference>
<dbReference type="GO" id="GO:0004222">
    <property type="term" value="F:metalloendopeptidase activity"/>
    <property type="evidence" value="ECO:0007669"/>
    <property type="project" value="InterPro"/>
</dbReference>
<dbReference type="SUPFAM" id="SSF55486">
    <property type="entry name" value="Metalloproteases ('zincins'), catalytic domain"/>
    <property type="match status" value="1"/>
</dbReference>